<feature type="region of interest" description="Disordered" evidence="1">
    <location>
        <begin position="1"/>
        <end position="50"/>
    </location>
</feature>
<reference evidence="2" key="1">
    <citation type="submission" date="2018-11" db="EMBL/GenBank/DDBJ databases">
        <authorList>
            <consortium name="Pathogen Informatics"/>
        </authorList>
    </citation>
    <scope>NUCLEOTIDE SEQUENCE</scope>
</reference>
<dbReference type="Proteomes" id="UP000784294">
    <property type="component" value="Unassembled WGS sequence"/>
</dbReference>
<proteinExistence type="predicted"/>
<evidence type="ECO:0000256" key="1">
    <source>
        <dbReference type="SAM" id="MobiDB-lite"/>
    </source>
</evidence>
<comment type="caution">
    <text evidence="2">The sequence shown here is derived from an EMBL/GenBank/DDBJ whole genome shotgun (WGS) entry which is preliminary data.</text>
</comment>
<protein>
    <submittedName>
        <fullName evidence="2">Uncharacterized protein</fullName>
    </submittedName>
</protein>
<name>A0A448WSB6_9PLAT</name>
<sequence length="68" mass="7016">MAKGHLTYWGELESDEDESEEEDNESGSDSGSEEGEAIGEVSASSAADKPIIQTLEVTGLLTPATGTG</sequence>
<feature type="compositionally biased region" description="Low complexity" evidence="1">
    <location>
        <begin position="38"/>
        <end position="47"/>
    </location>
</feature>
<dbReference type="EMBL" id="CAAALY010039675">
    <property type="protein sequence ID" value="VEL19015.1"/>
    <property type="molecule type" value="Genomic_DNA"/>
</dbReference>
<evidence type="ECO:0000313" key="3">
    <source>
        <dbReference type="Proteomes" id="UP000784294"/>
    </source>
</evidence>
<accession>A0A448WSB6</accession>
<feature type="compositionally biased region" description="Acidic residues" evidence="1">
    <location>
        <begin position="12"/>
        <end position="37"/>
    </location>
</feature>
<organism evidence="2 3">
    <name type="scientific">Protopolystoma xenopodis</name>
    <dbReference type="NCBI Taxonomy" id="117903"/>
    <lineage>
        <taxon>Eukaryota</taxon>
        <taxon>Metazoa</taxon>
        <taxon>Spiralia</taxon>
        <taxon>Lophotrochozoa</taxon>
        <taxon>Platyhelminthes</taxon>
        <taxon>Monogenea</taxon>
        <taxon>Polyopisthocotylea</taxon>
        <taxon>Polystomatidea</taxon>
        <taxon>Polystomatidae</taxon>
        <taxon>Protopolystoma</taxon>
    </lineage>
</organism>
<evidence type="ECO:0000313" key="2">
    <source>
        <dbReference type="EMBL" id="VEL19015.1"/>
    </source>
</evidence>
<gene>
    <name evidence="2" type="ORF">PXEA_LOCUS12455</name>
</gene>
<dbReference type="AlphaFoldDB" id="A0A448WSB6"/>
<keyword evidence="3" id="KW-1185">Reference proteome</keyword>